<dbReference type="STRING" id="883114.HMPREF9709_01573"/>
<dbReference type="InterPro" id="IPR028995">
    <property type="entry name" value="Glyco_hydro_57/38_cen_sf"/>
</dbReference>
<dbReference type="InterPro" id="IPR011013">
    <property type="entry name" value="Gal_mutarotase_sf_dom"/>
</dbReference>
<name>H3NQG2_9FIRM</name>
<dbReference type="InterPro" id="IPR015341">
    <property type="entry name" value="Glyco_hydro_38_cen"/>
</dbReference>
<dbReference type="OrthoDB" id="9764050at2"/>
<dbReference type="GO" id="GO:0006013">
    <property type="term" value="P:mannose metabolic process"/>
    <property type="evidence" value="ECO:0007669"/>
    <property type="project" value="InterPro"/>
</dbReference>
<dbReference type="Gene3D" id="2.70.98.30">
    <property type="entry name" value="Golgi alpha-mannosidase II, domain 4"/>
    <property type="match status" value="1"/>
</dbReference>
<accession>H3NQG2</accession>
<feature type="domain" description="Glycoside hydrolase family 38 central" evidence="5">
    <location>
        <begin position="273"/>
        <end position="351"/>
    </location>
</feature>
<dbReference type="InterPro" id="IPR037094">
    <property type="entry name" value="Glyco_hydro_38_cen_sf"/>
</dbReference>
<dbReference type="AlphaFoldDB" id="H3NQG2"/>
<protein>
    <recommendedName>
        <fullName evidence="5">Glycoside hydrolase family 38 central domain-containing protein</fullName>
    </recommendedName>
</protein>
<sequence>MINISIVHHTHWDREWFFSTQDSLVLSDLIFSEILEELKNNPDLKFVLDGQISIVDDYIELYPEKMDLIRELVSNNQLFLGPWFTQFDAIIPHEESMFRNAMIGDIETSKYGKKMKIAYLPDTFGFNAQMPTIIKHMGLDKIIFWRGIDLEKTGTPYFYWKGLGDKKILTINITSSYAAGFGLNSSDEYINDKLLKIIESVNYNNELNNILIPSGNDQHGINSKILETIEILNEKVPEYKFNLDDYESFSNTIINDGVFKEYYGDFRVPKYARVHRTIGSVRQTIKYLNKVIEDKLIYETEPLMVMAKKLGILLSDKLVIKAWKKVLESQAHDAIGGCVSDDAAEDIIHRYKESLEIADGITNTILRKIALSLSLGKDKILLMNTELSDFYGYKEIEILTRSKNIEILNVEESFIIEEEYIPPKENTYNEFEKIYFTDDPYYILTLKVKVKIPSFGYKILKVIESETEMPSLKEIAGNSIENNDFKIIFENNKLIYMKDDKKIDNFISLVDSGNDGDTYDYSPVTNDSEIELPFNAHYKLTSKFEEALVIKGETLLPYELSDRKEITSEARKFSYEMKVSIEKDSNLIKCKLKVNNTIKSHRLRIRINSDILNNLSIAQIQNGFYKNENVEIDTNWEKKYQEKPVNIFNFHKSVSKEDKNCAITIFSDSMYEYENSDEYIYLTCLSTTSELGKPDLEWRLGRASGNTTVKGHVMLSTPKAEELGNHNFEFNILFVDSFNENNVYNLAKKIYSRSIFYQLQDINYFINRLDNRLHIKGVDSINERENSLLNLEGFYVNAIYNSYYDDAVIIRLNNPTSKEIPLKNLKLNNKYEFVNAVEEVVEDQETIKPYDFVSIKVYEN</sequence>
<dbReference type="GO" id="GO:0009313">
    <property type="term" value="P:oligosaccharide catabolic process"/>
    <property type="evidence" value="ECO:0007669"/>
    <property type="project" value="TreeGrafter"/>
</dbReference>
<dbReference type="eggNOG" id="COG0383">
    <property type="taxonomic scope" value="Bacteria"/>
</dbReference>
<dbReference type="Pfam" id="PF09261">
    <property type="entry name" value="Alpha-mann_mid"/>
    <property type="match status" value="1"/>
</dbReference>
<keyword evidence="3" id="KW-0378">Hydrolase</keyword>
<dbReference type="PANTHER" id="PTHR46017:SF2">
    <property type="entry name" value="MANNOSYLGLYCERATE HYDROLASE"/>
    <property type="match status" value="1"/>
</dbReference>
<organism evidence="6 7">
    <name type="scientific">Helcococcus kunzii ATCC 51366</name>
    <dbReference type="NCBI Taxonomy" id="883114"/>
    <lineage>
        <taxon>Bacteria</taxon>
        <taxon>Bacillati</taxon>
        <taxon>Bacillota</taxon>
        <taxon>Tissierellia</taxon>
        <taxon>Tissierellales</taxon>
        <taxon>Peptoniphilaceae</taxon>
        <taxon>Helcococcus</taxon>
    </lineage>
</organism>
<dbReference type="Gene3D" id="3.20.110.10">
    <property type="entry name" value="Glycoside hydrolase 38, N terminal domain"/>
    <property type="match status" value="1"/>
</dbReference>
<dbReference type="SMART" id="SM00872">
    <property type="entry name" value="Alpha-mann_mid"/>
    <property type="match status" value="1"/>
</dbReference>
<dbReference type="GO" id="GO:0004559">
    <property type="term" value="F:alpha-mannosidase activity"/>
    <property type="evidence" value="ECO:0007669"/>
    <property type="project" value="InterPro"/>
</dbReference>
<keyword evidence="4" id="KW-0326">Glycosidase</keyword>
<dbReference type="SUPFAM" id="SSF88713">
    <property type="entry name" value="Glycoside hydrolase/deacetylase"/>
    <property type="match status" value="1"/>
</dbReference>
<dbReference type="RefSeq" id="WP_005399088.1">
    <property type="nucleotide sequence ID" value="NZ_JH601088.1"/>
</dbReference>
<dbReference type="Proteomes" id="UP000004191">
    <property type="component" value="Unassembled WGS sequence"/>
</dbReference>
<dbReference type="GO" id="GO:0030246">
    <property type="term" value="F:carbohydrate binding"/>
    <property type="evidence" value="ECO:0007669"/>
    <property type="project" value="InterPro"/>
</dbReference>
<comment type="similarity">
    <text evidence="1">Belongs to the glycosyl hydrolase 38 family.</text>
</comment>
<evidence type="ECO:0000256" key="4">
    <source>
        <dbReference type="ARBA" id="ARBA00023295"/>
    </source>
</evidence>
<keyword evidence="7" id="KW-1185">Reference proteome</keyword>
<dbReference type="PATRIC" id="fig|883114.3.peg.1570"/>
<evidence type="ECO:0000313" key="6">
    <source>
        <dbReference type="EMBL" id="EHR32292.1"/>
    </source>
</evidence>
<evidence type="ECO:0000256" key="2">
    <source>
        <dbReference type="ARBA" id="ARBA00022723"/>
    </source>
</evidence>
<dbReference type="SUPFAM" id="SSF74650">
    <property type="entry name" value="Galactose mutarotase-like"/>
    <property type="match status" value="1"/>
</dbReference>
<dbReference type="Gene3D" id="1.20.1270.50">
    <property type="entry name" value="Glycoside hydrolase family 38, central domain"/>
    <property type="match status" value="1"/>
</dbReference>
<dbReference type="HOGENOM" id="CLU_003442_2_1_9"/>
<dbReference type="InterPro" id="IPR011330">
    <property type="entry name" value="Glyco_hydro/deAcase_b/a-brl"/>
</dbReference>
<evidence type="ECO:0000313" key="7">
    <source>
        <dbReference type="Proteomes" id="UP000004191"/>
    </source>
</evidence>
<comment type="caution">
    <text evidence="6">The sequence shown here is derived from an EMBL/GenBank/DDBJ whole genome shotgun (WGS) entry which is preliminary data.</text>
</comment>
<dbReference type="InterPro" id="IPR027291">
    <property type="entry name" value="Glyco_hydro_38_N_sf"/>
</dbReference>
<evidence type="ECO:0000259" key="5">
    <source>
        <dbReference type="SMART" id="SM00872"/>
    </source>
</evidence>
<proteinExistence type="inferred from homology"/>
<dbReference type="Pfam" id="PF01074">
    <property type="entry name" value="Glyco_hydro_38N"/>
    <property type="match status" value="1"/>
</dbReference>
<dbReference type="InterPro" id="IPR000602">
    <property type="entry name" value="Glyco_hydro_38_N"/>
</dbReference>
<evidence type="ECO:0000256" key="1">
    <source>
        <dbReference type="ARBA" id="ARBA00009792"/>
    </source>
</evidence>
<dbReference type="PANTHER" id="PTHR46017">
    <property type="entry name" value="ALPHA-MANNOSIDASE 2C1"/>
    <property type="match status" value="1"/>
</dbReference>
<evidence type="ECO:0000256" key="3">
    <source>
        <dbReference type="ARBA" id="ARBA00022801"/>
    </source>
</evidence>
<gene>
    <name evidence="6" type="ORF">HMPREF9709_01573</name>
</gene>
<keyword evidence="2" id="KW-0479">Metal-binding</keyword>
<dbReference type="GeneID" id="96999515"/>
<dbReference type="EMBL" id="AGEI01000029">
    <property type="protein sequence ID" value="EHR32292.1"/>
    <property type="molecule type" value="Genomic_DNA"/>
</dbReference>
<reference evidence="6 7" key="1">
    <citation type="submission" date="2012-01" db="EMBL/GenBank/DDBJ databases">
        <title>The Genome Sequence of Helcococcus kunzii ATCC 51366.</title>
        <authorList>
            <consortium name="The Broad Institute Genome Sequencing Platform"/>
            <person name="Earl A."/>
            <person name="Ward D."/>
            <person name="Feldgarden M."/>
            <person name="Gevers D."/>
            <person name="Huys G."/>
            <person name="Young S.K."/>
            <person name="Zeng Q."/>
            <person name="Gargeya S."/>
            <person name="Fitzgerald M."/>
            <person name="Haas B."/>
            <person name="Abouelleil A."/>
            <person name="Alvarado L."/>
            <person name="Arachchi H.M."/>
            <person name="Berlin A."/>
            <person name="Chapman S.B."/>
            <person name="Gearin G."/>
            <person name="Goldberg J."/>
            <person name="Griggs A."/>
            <person name="Gujja S."/>
            <person name="Hansen M."/>
            <person name="Heiman D."/>
            <person name="Howarth C."/>
            <person name="Larimer J."/>
            <person name="Lui A."/>
            <person name="MacDonald P.J.P."/>
            <person name="McCowen C."/>
            <person name="Montmayeur A."/>
            <person name="Murphy C."/>
            <person name="Neiman D."/>
            <person name="Pearson M."/>
            <person name="Priest M."/>
            <person name="Roberts A."/>
            <person name="Saif S."/>
            <person name="Shea T."/>
            <person name="Sisk P."/>
            <person name="Stolte C."/>
            <person name="Sykes S."/>
            <person name="Wortman J."/>
            <person name="Nusbaum C."/>
            <person name="Birren B."/>
        </authorList>
    </citation>
    <scope>NUCLEOTIDE SEQUENCE [LARGE SCALE GENOMIC DNA]</scope>
    <source>
        <strain evidence="6 7">ATCC 51366</strain>
    </source>
</reference>
<dbReference type="GO" id="GO:0046872">
    <property type="term" value="F:metal ion binding"/>
    <property type="evidence" value="ECO:0007669"/>
    <property type="project" value="UniProtKB-KW"/>
</dbReference>
<dbReference type="SUPFAM" id="SSF88688">
    <property type="entry name" value="Families 57/38 glycoside transferase middle domain"/>
    <property type="match status" value="1"/>
</dbReference>